<dbReference type="EMBL" id="MLFS01000023">
    <property type="protein sequence ID" value="ORM73307.1"/>
    <property type="molecule type" value="Genomic_DNA"/>
</dbReference>
<name>A0A1X1D9M2_9GAMM</name>
<proteinExistence type="predicted"/>
<accession>A0A1X1D9M2</accession>
<keyword evidence="2" id="KW-1185">Reference proteome</keyword>
<comment type="caution">
    <text evidence="1">The sequence shown here is derived from an EMBL/GenBank/DDBJ whole genome shotgun (WGS) entry which is preliminary data.</text>
</comment>
<sequence>MHLLLNAANMYLFPENQPTNDFDLFLNNRYDNYAVLFPNIRHLSDRLINGNMRNIHLLMAKRQIDNRLIFSSHSFHGNRSVDDSFTRHIQFFLRKAQDLFLVIPLFFIT</sequence>
<protein>
    <submittedName>
        <fullName evidence="1">Uncharacterized protein</fullName>
    </submittedName>
</protein>
<organism evidence="1 2">
    <name type="scientific">Pantoea wallisii</name>
    <dbReference type="NCBI Taxonomy" id="1076551"/>
    <lineage>
        <taxon>Bacteria</taxon>
        <taxon>Pseudomonadati</taxon>
        <taxon>Pseudomonadota</taxon>
        <taxon>Gammaproteobacteria</taxon>
        <taxon>Enterobacterales</taxon>
        <taxon>Erwiniaceae</taxon>
        <taxon>Pantoea</taxon>
    </lineage>
</organism>
<evidence type="ECO:0000313" key="2">
    <source>
        <dbReference type="Proteomes" id="UP000193104"/>
    </source>
</evidence>
<dbReference type="Proteomes" id="UP000193104">
    <property type="component" value="Unassembled WGS sequence"/>
</dbReference>
<evidence type="ECO:0000313" key="1">
    <source>
        <dbReference type="EMBL" id="ORM73307.1"/>
    </source>
</evidence>
<dbReference type="AlphaFoldDB" id="A0A1X1D9M2"/>
<gene>
    <name evidence="1" type="ORF">HA48_10080</name>
</gene>
<reference evidence="1 2" key="1">
    <citation type="journal article" date="2017" name="Antonie Van Leeuwenhoek">
        <title>Phylogenomic resolution of the bacterial genus Pantoea and its relationship with Erwinia and Tatumella.</title>
        <authorList>
            <person name="Palmer M."/>
            <person name="Steenkamp E.T."/>
            <person name="Coetzee M.P."/>
            <person name="Chan W.Y."/>
            <person name="van Zyl E."/>
            <person name="De Maayer P."/>
            <person name="Coutinho T.A."/>
            <person name="Blom J."/>
            <person name="Smits T.H."/>
            <person name="Duffy B."/>
            <person name="Venter S.N."/>
        </authorList>
    </citation>
    <scope>NUCLEOTIDE SEQUENCE [LARGE SCALE GENOMIC DNA]</scope>
    <source>
        <strain evidence="1 2">LMG 26277</strain>
    </source>
</reference>